<evidence type="ECO:0000256" key="2">
    <source>
        <dbReference type="ARBA" id="ARBA00023315"/>
    </source>
</evidence>
<dbReference type="GO" id="GO:0007064">
    <property type="term" value="P:mitotic sister chromatid cohesion"/>
    <property type="evidence" value="ECO:0007669"/>
    <property type="project" value="TreeGrafter"/>
</dbReference>
<accession>A0A1G4MHU4</accession>
<dbReference type="GO" id="GO:0016747">
    <property type="term" value="F:acyltransferase activity, transferring groups other than amino-acyl groups"/>
    <property type="evidence" value="ECO:0007669"/>
    <property type="project" value="InterPro"/>
</dbReference>
<dbReference type="AlphaFoldDB" id="A0A1G4MHU4"/>
<evidence type="ECO:0000313" key="4">
    <source>
        <dbReference type="EMBL" id="SCW03335.1"/>
    </source>
</evidence>
<dbReference type="EMBL" id="LT598486">
    <property type="protein sequence ID" value="SCW03335.1"/>
    <property type="molecule type" value="Genomic_DNA"/>
</dbReference>
<keyword evidence="2" id="KW-0012">Acyltransferase</keyword>
<gene>
    <name evidence="4" type="ORF">LAFE_0G08152G</name>
</gene>
<evidence type="ECO:0000259" key="3">
    <source>
        <dbReference type="PROSITE" id="PS51186"/>
    </source>
</evidence>
<dbReference type="Proteomes" id="UP000190831">
    <property type="component" value="Chromosome G"/>
</dbReference>
<dbReference type="InterPro" id="IPR000182">
    <property type="entry name" value="GNAT_dom"/>
</dbReference>
<dbReference type="OMA" id="EYAGAIC"/>
<reference evidence="4 5" key="1">
    <citation type="submission" date="2016-03" db="EMBL/GenBank/DDBJ databases">
        <authorList>
            <person name="Devillers H."/>
        </authorList>
    </citation>
    <scope>NUCLEOTIDE SEQUENCE [LARGE SCALE GENOMIC DNA]</scope>
    <source>
        <strain evidence="4">CBS 6772</strain>
    </source>
</reference>
<dbReference type="GO" id="GO:0031415">
    <property type="term" value="C:NatA complex"/>
    <property type="evidence" value="ECO:0007669"/>
    <property type="project" value="TreeGrafter"/>
</dbReference>
<keyword evidence="5" id="KW-1185">Reference proteome</keyword>
<dbReference type="PANTHER" id="PTHR42919:SF8">
    <property type="entry name" value="N-ALPHA-ACETYLTRANSFERASE 50"/>
    <property type="match status" value="1"/>
</dbReference>
<protein>
    <submittedName>
        <fullName evidence="4">LAFE_0G08152g1_1</fullName>
    </submittedName>
</protein>
<organism evidence="4 5">
    <name type="scientific">Lachancea fermentati</name>
    <name type="common">Zygosaccharomyces fermentati</name>
    <dbReference type="NCBI Taxonomy" id="4955"/>
    <lineage>
        <taxon>Eukaryota</taxon>
        <taxon>Fungi</taxon>
        <taxon>Dikarya</taxon>
        <taxon>Ascomycota</taxon>
        <taxon>Saccharomycotina</taxon>
        <taxon>Saccharomycetes</taxon>
        <taxon>Saccharomycetales</taxon>
        <taxon>Saccharomycetaceae</taxon>
        <taxon>Lachancea</taxon>
    </lineage>
</organism>
<proteinExistence type="predicted"/>
<dbReference type="SUPFAM" id="SSF55729">
    <property type="entry name" value="Acyl-CoA N-acyltransferases (Nat)"/>
    <property type="match status" value="1"/>
</dbReference>
<sequence>MPRGLVNLDNVYQNNLGTFSKIIEVVLPVFYPEKFYNELFDAKDKSKQVFFSKMAYYGEIAVGALKAKLLPSKSGGVAALGVYIEVLAVLDPYREKGIGSQLLQYIEDECKEHFQHNIYVHVAANNEDSLKWYQKRGFEIEGEILKGYYKETDGSTDAYVLKKHF</sequence>
<dbReference type="CDD" id="cd04301">
    <property type="entry name" value="NAT_SF"/>
    <property type="match status" value="1"/>
</dbReference>
<dbReference type="OrthoDB" id="47374at2759"/>
<keyword evidence="1" id="KW-0808">Transferase</keyword>
<dbReference type="InterPro" id="IPR016181">
    <property type="entry name" value="Acyl_CoA_acyltransferase"/>
</dbReference>
<name>A0A1G4MHU4_LACFM</name>
<dbReference type="PANTHER" id="PTHR42919">
    <property type="entry name" value="N-ALPHA-ACETYLTRANSFERASE"/>
    <property type="match status" value="1"/>
</dbReference>
<dbReference type="Pfam" id="PF00583">
    <property type="entry name" value="Acetyltransf_1"/>
    <property type="match status" value="1"/>
</dbReference>
<evidence type="ECO:0000313" key="5">
    <source>
        <dbReference type="Proteomes" id="UP000190831"/>
    </source>
</evidence>
<dbReference type="Gene3D" id="3.40.630.30">
    <property type="match status" value="1"/>
</dbReference>
<evidence type="ECO:0000256" key="1">
    <source>
        <dbReference type="ARBA" id="ARBA00022679"/>
    </source>
</evidence>
<dbReference type="STRING" id="4955.A0A1G4MHU4"/>
<dbReference type="PROSITE" id="PS51186">
    <property type="entry name" value="GNAT"/>
    <property type="match status" value="1"/>
</dbReference>
<dbReference type="InterPro" id="IPR051556">
    <property type="entry name" value="N-term/lysine_N-AcTrnsfr"/>
</dbReference>
<feature type="domain" description="N-acetyltransferase" evidence="3">
    <location>
        <begin position="9"/>
        <end position="165"/>
    </location>
</feature>